<gene>
    <name evidence="8" type="ORF">RQP18_11170</name>
</gene>
<dbReference type="PANTHER" id="PTHR23531">
    <property type="entry name" value="QUINOLENE RESISTANCE PROTEIN NORA"/>
    <property type="match status" value="1"/>
</dbReference>
<feature type="transmembrane region" description="Helical" evidence="6">
    <location>
        <begin position="331"/>
        <end position="349"/>
    </location>
</feature>
<evidence type="ECO:0000259" key="7">
    <source>
        <dbReference type="PROSITE" id="PS50850"/>
    </source>
</evidence>
<evidence type="ECO:0000256" key="5">
    <source>
        <dbReference type="ARBA" id="ARBA00023136"/>
    </source>
</evidence>
<feature type="domain" description="Major facilitator superfamily (MFS) profile" evidence="7">
    <location>
        <begin position="10"/>
        <end position="384"/>
    </location>
</feature>
<evidence type="ECO:0000313" key="9">
    <source>
        <dbReference type="Proteomes" id="UP001455384"/>
    </source>
</evidence>
<keyword evidence="3 6" id="KW-0812">Transmembrane</keyword>
<evidence type="ECO:0000256" key="4">
    <source>
        <dbReference type="ARBA" id="ARBA00022989"/>
    </source>
</evidence>
<evidence type="ECO:0000256" key="6">
    <source>
        <dbReference type="SAM" id="Phobius"/>
    </source>
</evidence>
<keyword evidence="2" id="KW-0813">Transport</keyword>
<feature type="transmembrane region" description="Helical" evidence="6">
    <location>
        <begin position="293"/>
        <end position="310"/>
    </location>
</feature>
<dbReference type="InterPro" id="IPR020846">
    <property type="entry name" value="MFS_dom"/>
</dbReference>
<organism evidence="8 9">
    <name type="scientific">Salinicoccus bachuensis</name>
    <dbReference type="NCBI Taxonomy" id="3136731"/>
    <lineage>
        <taxon>Bacteria</taxon>
        <taxon>Bacillati</taxon>
        <taxon>Bacillota</taxon>
        <taxon>Bacilli</taxon>
        <taxon>Bacillales</taxon>
        <taxon>Staphylococcaceae</taxon>
        <taxon>Salinicoccus</taxon>
    </lineage>
</organism>
<evidence type="ECO:0000256" key="1">
    <source>
        <dbReference type="ARBA" id="ARBA00004651"/>
    </source>
</evidence>
<dbReference type="PANTHER" id="PTHR23531:SF1">
    <property type="entry name" value="QUINOLENE RESISTANCE PROTEIN NORA"/>
    <property type="match status" value="1"/>
</dbReference>
<dbReference type="RefSeq" id="WP_342387770.1">
    <property type="nucleotide sequence ID" value="NZ_CP138333.2"/>
</dbReference>
<dbReference type="Proteomes" id="UP001455384">
    <property type="component" value="Chromosome"/>
</dbReference>
<feature type="transmembrane region" description="Helical" evidence="6">
    <location>
        <begin position="268"/>
        <end position="287"/>
    </location>
</feature>
<evidence type="ECO:0000256" key="3">
    <source>
        <dbReference type="ARBA" id="ARBA00022692"/>
    </source>
</evidence>
<dbReference type="Gene3D" id="1.20.1250.20">
    <property type="entry name" value="MFS general substrate transporter like domains"/>
    <property type="match status" value="1"/>
</dbReference>
<evidence type="ECO:0000313" key="8">
    <source>
        <dbReference type="EMBL" id="WZX29207.1"/>
    </source>
</evidence>
<feature type="transmembrane region" description="Helical" evidence="6">
    <location>
        <begin position="77"/>
        <end position="95"/>
    </location>
</feature>
<feature type="transmembrane region" description="Helical" evidence="6">
    <location>
        <begin position="12"/>
        <end position="35"/>
    </location>
</feature>
<dbReference type="EMBL" id="CP138333">
    <property type="protein sequence ID" value="WZX29207.1"/>
    <property type="molecule type" value="Genomic_DNA"/>
</dbReference>
<dbReference type="InterPro" id="IPR052714">
    <property type="entry name" value="MFS_Exporter"/>
</dbReference>
<feature type="transmembrane region" description="Helical" evidence="6">
    <location>
        <begin position="207"/>
        <end position="232"/>
    </location>
</feature>
<comment type="subcellular location">
    <subcellularLocation>
        <location evidence="1">Cell membrane</location>
        <topology evidence="1">Multi-pass membrane protein</topology>
    </subcellularLocation>
</comment>
<name>A0ABZ3CGQ4_9STAP</name>
<dbReference type="CDD" id="cd17489">
    <property type="entry name" value="MFS_YfcJ_like"/>
    <property type="match status" value="1"/>
</dbReference>
<dbReference type="Pfam" id="PF07690">
    <property type="entry name" value="MFS_1"/>
    <property type="match status" value="1"/>
</dbReference>
<keyword evidence="9" id="KW-1185">Reference proteome</keyword>
<reference evidence="9" key="1">
    <citation type="submission" date="2023-10" db="EMBL/GenBank/DDBJ databases">
        <title>Genome analysis and identification of Salinococcus sp. Bachu38 nov., a PGPR from the rhizosphere of Tamarix.</title>
        <authorList>
            <person name="Liang Z."/>
            <person name="Zhang X."/>
            <person name="Jia J."/>
            <person name="Chen X."/>
            <person name="Wang Y."/>
            <person name="Wang Q."/>
            <person name="Wang R."/>
        </authorList>
    </citation>
    <scope>NUCLEOTIDE SEQUENCE [LARGE SCALE GENOMIC DNA]</scope>
    <source>
        <strain evidence="9">Bachu38</strain>
    </source>
</reference>
<keyword evidence="5 6" id="KW-0472">Membrane</keyword>
<dbReference type="InterPro" id="IPR011701">
    <property type="entry name" value="MFS"/>
</dbReference>
<feature type="transmembrane region" description="Helical" evidence="6">
    <location>
        <begin position="47"/>
        <end position="65"/>
    </location>
</feature>
<protein>
    <submittedName>
        <fullName evidence="8">MFS transporter</fullName>
    </submittedName>
</protein>
<accession>A0ABZ3CGQ4</accession>
<dbReference type="PROSITE" id="PS50850">
    <property type="entry name" value="MFS"/>
    <property type="match status" value="1"/>
</dbReference>
<feature type="transmembrane region" description="Helical" evidence="6">
    <location>
        <begin position="355"/>
        <end position="379"/>
    </location>
</feature>
<dbReference type="InterPro" id="IPR036259">
    <property type="entry name" value="MFS_trans_sf"/>
</dbReference>
<feature type="transmembrane region" description="Helical" evidence="6">
    <location>
        <begin position="238"/>
        <end position="256"/>
    </location>
</feature>
<feature type="transmembrane region" description="Helical" evidence="6">
    <location>
        <begin position="164"/>
        <end position="186"/>
    </location>
</feature>
<proteinExistence type="predicted"/>
<evidence type="ECO:0000256" key="2">
    <source>
        <dbReference type="ARBA" id="ARBA00022448"/>
    </source>
</evidence>
<keyword evidence="4 6" id="KW-1133">Transmembrane helix</keyword>
<feature type="transmembrane region" description="Helical" evidence="6">
    <location>
        <begin position="101"/>
        <end position="126"/>
    </location>
</feature>
<feature type="transmembrane region" description="Helical" evidence="6">
    <location>
        <begin position="138"/>
        <end position="158"/>
    </location>
</feature>
<dbReference type="SUPFAM" id="SSF103473">
    <property type="entry name" value="MFS general substrate transporter"/>
    <property type="match status" value="1"/>
</dbReference>
<sequence>MDRERLWTKDFIIVFIFNFFIMLAMFLLMVTISGYAVDEFGVSTSTAGLVAGIFIVGSLIGRVLTGHQLSLMGAKKIMYIGTAMFIVTYGLYFVAGNLQLLLIVRFFNGLANGVATTAVGTIAALALPRSRRGEGISYFSLSFVMATALGPFMAFFLLQHISYQMLFLIVFTLVLIASVFTIFIRTDNTTIDLSKEPKPKFEWIDRNAMPIGIVVLIICMTYSTVLSFIALFAEEQNLVAASSYFFLVYAIVILITRPVTGRLMDQKGANIVIYPAFVVLAIGYLVLGQTTSGFMLLLSGVLLGFGYGNFQSITQALCIKVADAKNVGLATSTYFIALDFGLGVGSYILGTLVPILGYSGLYSSMVLLVVAGAIVYYMVYGRHEGRNASSIKNYQ</sequence>